<keyword evidence="4" id="KW-1003">Cell membrane</keyword>
<feature type="transmembrane region" description="Helical" evidence="8">
    <location>
        <begin position="295"/>
        <end position="313"/>
    </location>
</feature>
<evidence type="ECO:0000313" key="10">
    <source>
        <dbReference type="Proteomes" id="UP000285768"/>
    </source>
</evidence>
<keyword evidence="5 8" id="KW-0812">Transmembrane</keyword>
<keyword evidence="6 8" id="KW-1133">Transmembrane helix</keyword>
<evidence type="ECO:0000313" key="9">
    <source>
        <dbReference type="EMBL" id="QAB18511.1"/>
    </source>
</evidence>
<reference evidence="9 10" key="1">
    <citation type="submission" date="2019-01" db="EMBL/GenBank/DDBJ databases">
        <title>Leucobacter muris sp. nov. isolated from the nose of a laboratory mouse.</title>
        <authorList>
            <person name="Benga L."/>
            <person name="Sproeer C."/>
            <person name="Schumann P."/>
            <person name="Verbarg S."/>
            <person name="Bunk B."/>
            <person name="Engelhardt E."/>
            <person name="Benten P.M."/>
            <person name="Sager M."/>
        </authorList>
    </citation>
    <scope>NUCLEOTIDE SEQUENCE [LARGE SCALE GENOMIC DNA]</scope>
    <source>
        <strain evidence="9 10">DSM 101948</strain>
    </source>
</reference>
<dbReference type="SUPFAM" id="SSF81345">
    <property type="entry name" value="ABC transporter involved in vitamin B12 uptake, BtuC"/>
    <property type="match status" value="1"/>
</dbReference>
<comment type="subcellular location">
    <subcellularLocation>
        <location evidence="1">Cell membrane</location>
        <topology evidence="1">Multi-pass membrane protein</topology>
    </subcellularLocation>
</comment>
<dbReference type="InterPro" id="IPR037294">
    <property type="entry name" value="ABC_BtuC-like"/>
</dbReference>
<evidence type="ECO:0000256" key="2">
    <source>
        <dbReference type="ARBA" id="ARBA00007935"/>
    </source>
</evidence>
<gene>
    <name evidence="9" type="ORF">Leucomu_11820</name>
</gene>
<proteinExistence type="inferred from homology"/>
<feature type="transmembrane region" description="Helical" evidence="8">
    <location>
        <begin position="207"/>
        <end position="224"/>
    </location>
</feature>
<dbReference type="PANTHER" id="PTHR30472:SF19">
    <property type="entry name" value="PETROBACTIN IMPORT SYSTEM PERMEASE PROTEIN YCLO"/>
    <property type="match status" value="1"/>
</dbReference>
<feature type="transmembrane region" description="Helical" evidence="8">
    <location>
        <begin position="159"/>
        <end position="180"/>
    </location>
</feature>
<accession>A0ABX5QHR8</accession>
<evidence type="ECO:0000256" key="3">
    <source>
        <dbReference type="ARBA" id="ARBA00022448"/>
    </source>
</evidence>
<dbReference type="Proteomes" id="UP000285768">
    <property type="component" value="Chromosome"/>
</dbReference>
<feature type="transmembrane region" description="Helical" evidence="8">
    <location>
        <begin position="253"/>
        <end position="283"/>
    </location>
</feature>
<dbReference type="InterPro" id="IPR000522">
    <property type="entry name" value="ABC_transptr_permease_BtuC"/>
</dbReference>
<comment type="similarity">
    <text evidence="2">Belongs to the binding-protein-dependent transport system permease family. FecCD subfamily.</text>
</comment>
<evidence type="ECO:0000256" key="6">
    <source>
        <dbReference type="ARBA" id="ARBA00022989"/>
    </source>
</evidence>
<feature type="transmembrane region" description="Helical" evidence="8">
    <location>
        <begin position="319"/>
        <end position="340"/>
    </location>
</feature>
<keyword evidence="10" id="KW-1185">Reference proteome</keyword>
<dbReference type="EMBL" id="CP035037">
    <property type="protein sequence ID" value="QAB18511.1"/>
    <property type="molecule type" value="Genomic_DNA"/>
</dbReference>
<evidence type="ECO:0000256" key="5">
    <source>
        <dbReference type="ARBA" id="ARBA00022692"/>
    </source>
</evidence>
<dbReference type="Pfam" id="PF01032">
    <property type="entry name" value="FecCD"/>
    <property type="match status" value="1"/>
</dbReference>
<protein>
    <submittedName>
        <fullName evidence="9">Enterobactin ABC transporter permease</fullName>
    </submittedName>
</protein>
<evidence type="ECO:0000256" key="7">
    <source>
        <dbReference type="ARBA" id="ARBA00023136"/>
    </source>
</evidence>
<evidence type="ECO:0000256" key="1">
    <source>
        <dbReference type="ARBA" id="ARBA00004651"/>
    </source>
</evidence>
<organism evidence="9 10">
    <name type="scientific">Leucobacter muris</name>
    <dbReference type="NCBI Taxonomy" id="1935379"/>
    <lineage>
        <taxon>Bacteria</taxon>
        <taxon>Bacillati</taxon>
        <taxon>Actinomycetota</taxon>
        <taxon>Actinomycetes</taxon>
        <taxon>Micrococcales</taxon>
        <taxon>Microbacteriaceae</taxon>
        <taxon>Leucobacter</taxon>
    </lineage>
</organism>
<feature type="transmembrane region" description="Helical" evidence="8">
    <location>
        <begin position="30"/>
        <end position="51"/>
    </location>
</feature>
<feature type="transmembrane region" description="Helical" evidence="8">
    <location>
        <begin position="133"/>
        <end position="152"/>
    </location>
</feature>
<evidence type="ECO:0000256" key="8">
    <source>
        <dbReference type="SAM" id="Phobius"/>
    </source>
</evidence>
<feature type="transmembrane region" description="Helical" evidence="8">
    <location>
        <begin position="102"/>
        <end position="121"/>
    </location>
</feature>
<dbReference type="Gene3D" id="1.10.3470.10">
    <property type="entry name" value="ABC transporter involved in vitamin B12 uptake, BtuC"/>
    <property type="match status" value="1"/>
</dbReference>
<sequence length="345" mass="36539">MIMESSIVRLASTGEPPLAPSSRSSRWRDALPVVVVFAAAAAFAVAILVYGKPAPAGSSGFWVIVQSRLTSLGTIAFVAVAQALATVLFHTATSNRILTPSILGFDALYVLTQTALVFVFGTTAASMEGIPKIIAQSVLMVLFATLLYGWLFSGTRANLHLLLLVGVVLGIGFGSVSTFMQRTLTPSEFDVLSARLFGSISKGNPDYLPIAGAIVCAILVFVWLRRRTYDVVALGRDVAVGLGVNYRREVVTVLVLVAVLVSVSATMVGPMTFYGFLVATLAYQFARGDSHAETIPLAIGIGLVTLLGATFVLRHLFAAAGLVTVIIEFAGGLLFLIVLLRKGMR</sequence>
<keyword evidence="3" id="KW-0813">Transport</keyword>
<evidence type="ECO:0000256" key="4">
    <source>
        <dbReference type="ARBA" id="ARBA00022475"/>
    </source>
</evidence>
<name>A0ABX5QHR8_9MICO</name>
<feature type="transmembrane region" description="Helical" evidence="8">
    <location>
        <begin position="71"/>
        <end position="90"/>
    </location>
</feature>
<dbReference type="PANTHER" id="PTHR30472">
    <property type="entry name" value="FERRIC ENTEROBACTIN TRANSPORT SYSTEM PERMEASE PROTEIN"/>
    <property type="match status" value="1"/>
</dbReference>
<keyword evidence="7 8" id="KW-0472">Membrane</keyword>